<feature type="domain" description="Carrier" evidence="9">
    <location>
        <begin position="1430"/>
        <end position="1505"/>
    </location>
</feature>
<dbReference type="Gene3D" id="3.40.366.10">
    <property type="entry name" value="Malonyl-Coenzyme A Acyl Carrier Protein, domain 2"/>
    <property type="match status" value="1"/>
</dbReference>
<feature type="domain" description="Carrier" evidence="9">
    <location>
        <begin position="929"/>
        <end position="1006"/>
    </location>
</feature>
<gene>
    <name evidence="11" type="ORF">GQ466_24705</name>
</gene>
<dbReference type="SUPFAM" id="SSF53901">
    <property type="entry name" value="Thiolase-like"/>
    <property type="match status" value="1"/>
</dbReference>
<dbReference type="InterPro" id="IPR016039">
    <property type="entry name" value="Thiolase-like"/>
</dbReference>
<dbReference type="GO" id="GO:0004312">
    <property type="term" value="F:fatty acid synthase activity"/>
    <property type="evidence" value="ECO:0007669"/>
    <property type="project" value="TreeGrafter"/>
</dbReference>
<evidence type="ECO:0000256" key="3">
    <source>
        <dbReference type="ARBA" id="ARBA00022553"/>
    </source>
</evidence>
<keyword evidence="6" id="KW-0511">Multifunctional enzyme</keyword>
<dbReference type="SUPFAM" id="SSF47336">
    <property type="entry name" value="ACP-like"/>
    <property type="match status" value="2"/>
</dbReference>
<name>A0A6I4WDU2_9ACTN</name>
<evidence type="ECO:0000256" key="8">
    <source>
        <dbReference type="SAM" id="Coils"/>
    </source>
</evidence>
<dbReference type="SMART" id="SM00827">
    <property type="entry name" value="PKS_AT"/>
    <property type="match status" value="1"/>
</dbReference>
<evidence type="ECO:0000256" key="2">
    <source>
        <dbReference type="ARBA" id="ARBA00022450"/>
    </source>
</evidence>
<evidence type="ECO:0000313" key="11">
    <source>
        <dbReference type="EMBL" id="MXQ67223.1"/>
    </source>
</evidence>
<dbReference type="InterPro" id="IPR016036">
    <property type="entry name" value="Malonyl_transacylase_ACP-bd"/>
</dbReference>
<dbReference type="InterPro" id="IPR014030">
    <property type="entry name" value="Ketoacyl_synth_N"/>
</dbReference>
<protein>
    <submittedName>
        <fullName evidence="11">Acyltransferase domain-containing protein</fullName>
    </submittedName>
</protein>
<keyword evidence="5" id="KW-0045">Antibiotic biosynthesis</keyword>
<dbReference type="Gene3D" id="3.30.559.30">
    <property type="entry name" value="Nonribosomal peptide synthetase, condensation domain"/>
    <property type="match status" value="1"/>
</dbReference>
<dbReference type="InterPro" id="IPR023213">
    <property type="entry name" value="CAT-like_dom_sf"/>
</dbReference>
<dbReference type="Pfam" id="PF08990">
    <property type="entry name" value="Docking"/>
    <property type="match status" value="1"/>
</dbReference>
<dbReference type="PANTHER" id="PTHR43775:SF51">
    <property type="entry name" value="INACTIVE PHENOLPHTHIOCEROL SYNTHESIS POLYKETIDE SYNTHASE TYPE I PKS1-RELATED"/>
    <property type="match status" value="1"/>
</dbReference>
<dbReference type="FunFam" id="3.40.47.10:FF:000019">
    <property type="entry name" value="Polyketide synthase type I"/>
    <property type="match status" value="1"/>
</dbReference>
<dbReference type="Pfam" id="PF00698">
    <property type="entry name" value="Acyl_transf_1"/>
    <property type="match status" value="1"/>
</dbReference>
<keyword evidence="2" id="KW-0596">Phosphopantetheine</keyword>
<dbReference type="Proteomes" id="UP000431901">
    <property type="component" value="Unassembled WGS sequence"/>
</dbReference>
<dbReference type="CDD" id="cd19531">
    <property type="entry name" value="LCL_NRPS-like"/>
    <property type="match status" value="1"/>
</dbReference>
<evidence type="ECO:0000256" key="7">
    <source>
        <dbReference type="ARBA" id="ARBA00023315"/>
    </source>
</evidence>
<dbReference type="InterPro" id="IPR018201">
    <property type="entry name" value="Ketoacyl_synth_AS"/>
</dbReference>
<reference evidence="11 12" key="1">
    <citation type="submission" date="2019-12" db="EMBL/GenBank/DDBJ databases">
        <title>Nocardia macrotermitis sp. nov. and Nocardia aurantia sp. nov., isolated from the gut of the fungus growing-termite Macrotermes natalensis.</title>
        <authorList>
            <person name="Christine B."/>
            <person name="Rene B."/>
        </authorList>
    </citation>
    <scope>NUCLEOTIDE SEQUENCE [LARGE SCALE GENOMIC DNA]</scope>
    <source>
        <strain evidence="11 12">DSM 102126</strain>
    </source>
</reference>
<dbReference type="InterPro" id="IPR009081">
    <property type="entry name" value="PP-bd_ACP"/>
</dbReference>
<dbReference type="Pfam" id="PF16197">
    <property type="entry name" value="KAsynt_C_assoc"/>
    <property type="match status" value="1"/>
</dbReference>
<dbReference type="CDD" id="cd00833">
    <property type="entry name" value="PKS"/>
    <property type="match status" value="1"/>
</dbReference>
<dbReference type="InterPro" id="IPR050091">
    <property type="entry name" value="PKS_NRPS_Biosynth_Enz"/>
</dbReference>
<evidence type="ECO:0000256" key="4">
    <source>
        <dbReference type="ARBA" id="ARBA00022679"/>
    </source>
</evidence>
<proteinExistence type="predicted"/>
<dbReference type="Pfam" id="PF00550">
    <property type="entry name" value="PP-binding"/>
    <property type="match status" value="2"/>
</dbReference>
<evidence type="ECO:0000256" key="5">
    <source>
        <dbReference type="ARBA" id="ARBA00023194"/>
    </source>
</evidence>
<dbReference type="GO" id="GO:0004315">
    <property type="term" value="F:3-oxoacyl-[acyl-carrier-protein] synthase activity"/>
    <property type="evidence" value="ECO:0007669"/>
    <property type="project" value="InterPro"/>
</dbReference>
<dbReference type="SUPFAM" id="SSF55048">
    <property type="entry name" value="Probable ACP-binding domain of malonyl-CoA ACP transacylase"/>
    <property type="match status" value="1"/>
</dbReference>
<dbReference type="SMART" id="SM00825">
    <property type="entry name" value="PKS_KS"/>
    <property type="match status" value="1"/>
</dbReference>
<dbReference type="GO" id="GO:0033068">
    <property type="term" value="P:macrolide biosynthetic process"/>
    <property type="evidence" value="ECO:0007669"/>
    <property type="project" value="UniProtKB-ARBA"/>
</dbReference>
<feature type="domain" description="Ketosynthase family 3 (KS3)" evidence="10">
    <location>
        <begin position="34"/>
        <end position="458"/>
    </location>
</feature>
<evidence type="ECO:0000259" key="10">
    <source>
        <dbReference type="PROSITE" id="PS52004"/>
    </source>
</evidence>
<dbReference type="GO" id="GO:0006633">
    <property type="term" value="P:fatty acid biosynthetic process"/>
    <property type="evidence" value="ECO:0007669"/>
    <property type="project" value="InterPro"/>
</dbReference>
<organism evidence="11 12">
    <name type="scientific">Actinomadura rayongensis</name>
    <dbReference type="NCBI Taxonomy" id="1429076"/>
    <lineage>
        <taxon>Bacteria</taxon>
        <taxon>Bacillati</taxon>
        <taxon>Actinomycetota</taxon>
        <taxon>Actinomycetes</taxon>
        <taxon>Streptosporangiales</taxon>
        <taxon>Thermomonosporaceae</taxon>
        <taxon>Actinomadura</taxon>
    </lineage>
</organism>
<dbReference type="SMART" id="SM01294">
    <property type="entry name" value="PKS_PP_betabranch"/>
    <property type="match status" value="1"/>
</dbReference>
<dbReference type="Pfam" id="PF02801">
    <property type="entry name" value="Ketoacyl-synt_C"/>
    <property type="match status" value="1"/>
</dbReference>
<dbReference type="InterPro" id="IPR014043">
    <property type="entry name" value="Acyl_transferase_dom"/>
</dbReference>
<evidence type="ECO:0000256" key="6">
    <source>
        <dbReference type="ARBA" id="ARBA00023268"/>
    </source>
</evidence>
<sequence>MADNTEKLRAYLRKATADLQEARAELRDLAHRRHEPIAVVGVACRFPGGVESPEDLWDLVVSNTDAMGPFPDDRGWDVDRLYDPDPERHGTCYATAGGFLPGAGDFDPDLFGMSARESVAADPQQRLLLMTAFEAVERAGIPAGELRDSETGVFVGTYPFEYAPRWESLPPSLEGSMGVGSASSVAAGRISYAFGLVGPAVTVDTACSSSLVALHLAAQSLRRGECSLALVGGVTVMASPGLLVEFSRQRALSPDGRCKAFSDTADGTGFGEGAGVLLVERLSDAQRNGHHIHAVLRGSAVNQDGASNGLTAPNGPSQESVIRKALADAGLSPSDIDAVEGHGTGTPLGDPIEAQALIAAYGRDRERPLWLGSVKSNIGHTQAAAGIAGIIKTVYAIRHGVLPRTLHVNKPTDRVEWPQDGVRLLTRNTPWPETGRPRRAGVSSFGISGTNAHVILEQPPEPAAPVPETCGAATLPWLLSAATEQALPRQAERLAAWVRDRPALDAVAVGRALATARSPLDHRAVVVGRDRADLLAGLDALASGTRSDAVVTGRAQRPRVAFLFTGQGAQRIGMGRGLHAAHPVFADAFDAACAAFDPALGRSLRDLVFSGVQADLDRTRFAQPALFAIEVALFRLAEHFGVTPDLVLGHSIGEIAAAHAAGVLSLADAATLVEARGRLMQAARSDGAMAAIEAGENDVLDLIGGDDVDIAAVNGPTATVISGDAAAVTAVAERAAARGHWTRRLHVSHAFHSRHMDGVPDDLGRVAARLPHAPPGVRFVSTVTGAETDRLTPEYWAGQVRAPVRFLDGLRTLDAAGAAVFLEIGPDGVLSALGPEALPGRGALFAPLLRRATPDDRALLTALGAAHARGARVDWPALFGDGPAADLPTYAFERRRFWLTVRSSGGGWEFDGVPDTAPAPDEPDFGADRSEAGVRRALLAWLSGLLGVPAGRIEPGDAFLRHGFDSINAFALRNRIRDAFGVVLSARTIFEAATVDALARRVLDGAAPDDAPVPEDDGRPGFPLSAGQRELWSLQQLAPGSTAYNVPLAFRIRDSVDADAIESSVRRLVERHAALRTRFTVVGREPRQIVADDTAVPFERATLHRADLDAALTDRIRRPFDLERGPLLRAHLLTLDDDEHVLLITVHHVVFDGTSTLLLMRELAGLAGDGPAPGAYAAYVADQRRHLDGDRGRADRDFWRERLRGAPPAVDLRPDRPRTDATRFDGVVHLRRLPAAHAEHVRALSAELGTSPFVVMLSAFSALLHRRGGQDDLVVGTPVQDRHRSEYEDVIGYFLNQVPIRTRVSGTPSVRDLAVQVKERVYEAFEHARYPVSEIDDLTGNGRRRGLDFRVSFVFQNWLQGDADAALARFEPMLEIHQQGVFDLSLEVGRIDGEYVLLFIYDPALFDAETVAGIGAEYERLLAPGRKRETDADAIRRIVTASYEEALGVTGIDPADNFFDLGGHSVLLVDVALRLRDELGRDVQSVHLFEHPTVDALTAFLSAPPVDGLLARSRRKGDNRRRALRRVAGLADPPPSAQIGDRE</sequence>
<evidence type="ECO:0000313" key="12">
    <source>
        <dbReference type="Proteomes" id="UP000431901"/>
    </source>
</evidence>
<dbReference type="PROSITE" id="PS52004">
    <property type="entry name" value="KS3_2"/>
    <property type="match status" value="1"/>
</dbReference>
<dbReference type="Gene3D" id="1.10.1200.10">
    <property type="entry name" value="ACP-like"/>
    <property type="match status" value="2"/>
</dbReference>
<dbReference type="SUPFAM" id="SSF52777">
    <property type="entry name" value="CoA-dependent acyltransferases"/>
    <property type="match status" value="2"/>
</dbReference>
<dbReference type="SUPFAM" id="SSF52151">
    <property type="entry name" value="FabD/lysophospholipase-like"/>
    <property type="match status" value="1"/>
</dbReference>
<dbReference type="EMBL" id="WUTW01000006">
    <property type="protein sequence ID" value="MXQ67223.1"/>
    <property type="molecule type" value="Genomic_DNA"/>
</dbReference>
<keyword evidence="4 11" id="KW-0808">Transferase</keyword>
<dbReference type="InterPro" id="IPR015083">
    <property type="entry name" value="NorB/c/GfsB-D-like_docking"/>
</dbReference>
<dbReference type="InterPro" id="IPR020806">
    <property type="entry name" value="PKS_PP-bd"/>
</dbReference>
<dbReference type="InterPro" id="IPR032821">
    <property type="entry name" value="PKS_assoc"/>
</dbReference>
<dbReference type="Pfam" id="PF00668">
    <property type="entry name" value="Condensation"/>
    <property type="match status" value="1"/>
</dbReference>
<accession>A0A6I4WDU2</accession>
<comment type="caution">
    <text evidence="11">The sequence shown here is derived from an EMBL/GenBank/DDBJ whole genome shotgun (WGS) entry which is preliminary data.</text>
</comment>
<dbReference type="PANTHER" id="PTHR43775">
    <property type="entry name" value="FATTY ACID SYNTHASE"/>
    <property type="match status" value="1"/>
</dbReference>
<dbReference type="InterPro" id="IPR014031">
    <property type="entry name" value="Ketoacyl_synth_C"/>
</dbReference>
<keyword evidence="3" id="KW-0597">Phosphoprotein</keyword>
<evidence type="ECO:0000259" key="9">
    <source>
        <dbReference type="PROSITE" id="PS50075"/>
    </source>
</evidence>
<dbReference type="Gene3D" id="3.40.47.10">
    <property type="match status" value="1"/>
</dbReference>
<dbReference type="OrthoDB" id="4537517at2"/>
<dbReference type="RefSeq" id="WP_161105411.1">
    <property type="nucleotide sequence ID" value="NZ_JBHLYI010000016.1"/>
</dbReference>
<dbReference type="Gene3D" id="3.30.70.3290">
    <property type="match status" value="1"/>
</dbReference>
<keyword evidence="12" id="KW-1185">Reference proteome</keyword>
<dbReference type="Gene3D" id="3.30.559.10">
    <property type="entry name" value="Chloramphenicol acetyltransferase-like domain"/>
    <property type="match status" value="1"/>
</dbReference>
<keyword evidence="8" id="KW-0175">Coiled coil</keyword>
<evidence type="ECO:0000256" key="1">
    <source>
        <dbReference type="ARBA" id="ARBA00001957"/>
    </source>
</evidence>
<dbReference type="GO" id="GO:0031177">
    <property type="term" value="F:phosphopantetheine binding"/>
    <property type="evidence" value="ECO:0007669"/>
    <property type="project" value="InterPro"/>
</dbReference>
<dbReference type="InterPro" id="IPR036736">
    <property type="entry name" value="ACP-like_sf"/>
</dbReference>
<keyword evidence="7 11" id="KW-0012">Acyltransferase</keyword>
<dbReference type="Pfam" id="PF00109">
    <property type="entry name" value="ketoacyl-synt"/>
    <property type="match status" value="1"/>
</dbReference>
<dbReference type="PROSITE" id="PS00606">
    <property type="entry name" value="KS3_1"/>
    <property type="match status" value="1"/>
</dbReference>
<dbReference type="InterPro" id="IPR016035">
    <property type="entry name" value="Acyl_Trfase/lysoPLipase"/>
</dbReference>
<dbReference type="SMART" id="SM00823">
    <property type="entry name" value="PKS_PP"/>
    <property type="match status" value="2"/>
</dbReference>
<dbReference type="InterPro" id="IPR020841">
    <property type="entry name" value="PKS_Beta-ketoAc_synthase_dom"/>
</dbReference>
<comment type="cofactor">
    <cofactor evidence="1">
        <name>pantetheine 4'-phosphate</name>
        <dbReference type="ChEBI" id="CHEBI:47942"/>
    </cofactor>
</comment>
<dbReference type="PROSITE" id="PS50075">
    <property type="entry name" value="CARRIER"/>
    <property type="match status" value="2"/>
</dbReference>
<dbReference type="InterPro" id="IPR001227">
    <property type="entry name" value="Ac_transferase_dom_sf"/>
</dbReference>
<feature type="coiled-coil region" evidence="8">
    <location>
        <begin position="5"/>
        <end position="32"/>
    </location>
</feature>
<dbReference type="InterPro" id="IPR001242">
    <property type="entry name" value="Condensation_dom"/>
</dbReference>